<dbReference type="Gene3D" id="3.40.50.2300">
    <property type="match status" value="1"/>
</dbReference>
<dbReference type="InterPro" id="IPR036890">
    <property type="entry name" value="HATPase_C_sf"/>
</dbReference>
<dbReference type="PROSITE" id="PS50109">
    <property type="entry name" value="HIS_KIN"/>
    <property type="match status" value="1"/>
</dbReference>
<dbReference type="Pfam" id="PF08447">
    <property type="entry name" value="PAS_3"/>
    <property type="match status" value="1"/>
</dbReference>
<evidence type="ECO:0000256" key="3">
    <source>
        <dbReference type="ARBA" id="ARBA00022553"/>
    </source>
</evidence>
<dbReference type="Gene3D" id="1.10.287.130">
    <property type="match status" value="1"/>
</dbReference>
<dbReference type="NCBIfam" id="TIGR00229">
    <property type="entry name" value="sensory_box"/>
    <property type="match status" value="1"/>
</dbReference>
<dbReference type="SUPFAM" id="SSF52172">
    <property type="entry name" value="CheY-like"/>
    <property type="match status" value="1"/>
</dbReference>
<dbReference type="Gene3D" id="3.30.565.10">
    <property type="entry name" value="Histidine kinase-like ATPase, C-terminal domain"/>
    <property type="match status" value="1"/>
</dbReference>
<dbReference type="InterPro" id="IPR035965">
    <property type="entry name" value="PAS-like_dom_sf"/>
</dbReference>
<dbReference type="InterPro" id="IPR003594">
    <property type="entry name" value="HATPase_dom"/>
</dbReference>
<name>A0A553GTK7_9PSED</name>
<evidence type="ECO:0000259" key="6">
    <source>
        <dbReference type="PROSITE" id="PS50109"/>
    </source>
</evidence>
<evidence type="ECO:0000259" key="8">
    <source>
        <dbReference type="PROSITE" id="PS50112"/>
    </source>
</evidence>
<dbReference type="Gene3D" id="3.30.450.20">
    <property type="entry name" value="PAS domain"/>
    <property type="match status" value="2"/>
</dbReference>
<gene>
    <name evidence="9" type="ORF">FM069_20935</name>
</gene>
<comment type="caution">
    <text evidence="9">The sequence shown here is derived from an EMBL/GenBank/DDBJ whole genome shotgun (WGS) entry which is preliminary data.</text>
</comment>
<dbReference type="EC" id="2.7.13.3" evidence="2"/>
<dbReference type="PROSITE" id="PS50110">
    <property type="entry name" value="RESPONSE_REGULATORY"/>
    <property type="match status" value="1"/>
</dbReference>
<dbReference type="PANTHER" id="PTHR43065">
    <property type="entry name" value="SENSOR HISTIDINE KINASE"/>
    <property type="match status" value="1"/>
</dbReference>
<evidence type="ECO:0000259" key="7">
    <source>
        <dbReference type="PROSITE" id="PS50110"/>
    </source>
</evidence>
<proteinExistence type="predicted"/>
<dbReference type="Pfam" id="PF00512">
    <property type="entry name" value="HisKA"/>
    <property type="match status" value="1"/>
</dbReference>
<feature type="domain" description="Histidine kinase" evidence="6">
    <location>
        <begin position="307"/>
        <end position="529"/>
    </location>
</feature>
<dbReference type="SUPFAM" id="SSF55874">
    <property type="entry name" value="ATPase domain of HSP90 chaperone/DNA topoisomerase II/histidine kinase"/>
    <property type="match status" value="1"/>
</dbReference>
<dbReference type="SMART" id="SM00388">
    <property type="entry name" value="HisKA"/>
    <property type="match status" value="1"/>
</dbReference>
<dbReference type="Proteomes" id="UP000315235">
    <property type="component" value="Unassembled WGS sequence"/>
</dbReference>
<dbReference type="InterPro" id="IPR005467">
    <property type="entry name" value="His_kinase_dom"/>
</dbReference>
<dbReference type="InterPro" id="IPR004358">
    <property type="entry name" value="Sig_transdc_His_kin-like_C"/>
</dbReference>
<dbReference type="EMBL" id="VJOY01000029">
    <property type="protein sequence ID" value="TRX72796.1"/>
    <property type="molecule type" value="Genomic_DNA"/>
</dbReference>
<dbReference type="PRINTS" id="PR00344">
    <property type="entry name" value="BCTRLSENSOR"/>
</dbReference>
<reference evidence="9 10" key="1">
    <citation type="submission" date="2019-07" db="EMBL/GenBank/DDBJ databases">
        <title>Pseudomonas mangiferae sp. nov., isolated from bark of mango tree in Thailand.</title>
        <authorList>
            <person name="Srisuk N."/>
            <person name="Anurat P."/>
        </authorList>
    </citation>
    <scope>NUCLEOTIDE SEQUENCE [LARGE SCALE GENOMIC DNA]</scope>
    <source>
        <strain evidence="9 10">DMKU_BBB3-04</strain>
    </source>
</reference>
<dbReference type="InterPro" id="IPR013656">
    <property type="entry name" value="PAS_4"/>
</dbReference>
<dbReference type="SUPFAM" id="SSF55785">
    <property type="entry name" value="PYP-like sensor domain (PAS domain)"/>
    <property type="match status" value="2"/>
</dbReference>
<evidence type="ECO:0000256" key="4">
    <source>
        <dbReference type="ARBA" id="ARBA00022777"/>
    </source>
</evidence>
<dbReference type="InterPro" id="IPR036097">
    <property type="entry name" value="HisK_dim/P_sf"/>
</dbReference>
<organism evidence="9 10">
    <name type="scientific">Pseudomonas mangiferae</name>
    <dbReference type="NCBI Taxonomy" id="2593654"/>
    <lineage>
        <taxon>Bacteria</taxon>
        <taxon>Pseudomonadati</taxon>
        <taxon>Pseudomonadota</taxon>
        <taxon>Gammaproteobacteria</taxon>
        <taxon>Pseudomonadales</taxon>
        <taxon>Pseudomonadaceae</taxon>
        <taxon>Pseudomonas</taxon>
    </lineage>
</organism>
<dbReference type="SMART" id="SM00387">
    <property type="entry name" value="HATPase_c"/>
    <property type="match status" value="1"/>
</dbReference>
<dbReference type="PROSITE" id="PS50112">
    <property type="entry name" value="PAS"/>
    <property type="match status" value="1"/>
</dbReference>
<dbReference type="PANTHER" id="PTHR43065:SF42">
    <property type="entry name" value="TWO-COMPONENT SENSOR PPRA"/>
    <property type="match status" value="1"/>
</dbReference>
<feature type="modified residue" description="4-aspartylphosphate" evidence="5">
    <location>
        <position position="606"/>
    </location>
</feature>
<keyword evidence="3 5" id="KW-0597">Phosphoprotein</keyword>
<keyword evidence="4" id="KW-0808">Transferase</keyword>
<dbReference type="InterPro" id="IPR011006">
    <property type="entry name" value="CheY-like_superfamily"/>
</dbReference>
<dbReference type="Pfam" id="PF00072">
    <property type="entry name" value="Response_reg"/>
    <property type="match status" value="1"/>
</dbReference>
<dbReference type="SMART" id="SM00091">
    <property type="entry name" value="PAS"/>
    <property type="match status" value="2"/>
</dbReference>
<comment type="catalytic activity">
    <reaction evidence="1">
        <text>ATP + protein L-histidine = ADP + protein N-phospho-L-histidine.</text>
        <dbReference type="EC" id="2.7.13.3"/>
    </reaction>
</comment>
<dbReference type="GO" id="GO:0000155">
    <property type="term" value="F:phosphorelay sensor kinase activity"/>
    <property type="evidence" value="ECO:0007669"/>
    <property type="project" value="InterPro"/>
</dbReference>
<evidence type="ECO:0000313" key="9">
    <source>
        <dbReference type="EMBL" id="TRX72796.1"/>
    </source>
</evidence>
<dbReference type="CDD" id="cd00082">
    <property type="entry name" value="HisKA"/>
    <property type="match status" value="1"/>
</dbReference>
<dbReference type="InterPro" id="IPR013655">
    <property type="entry name" value="PAS_fold_3"/>
</dbReference>
<evidence type="ECO:0000256" key="2">
    <source>
        <dbReference type="ARBA" id="ARBA00012438"/>
    </source>
</evidence>
<accession>A0A553GTK7</accession>
<evidence type="ECO:0000256" key="1">
    <source>
        <dbReference type="ARBA" id="ARBA00000085"/>
    </source>
</evidence>
<keyword evidence="4" id="KW-0418">Kinase</keyword>
<dbReference type="InterPro" id="IPR001789">
    <property type="entry name" value="Sig_transdc_resp-reg_receiver"/>
</dbReference>
<dbReference type="RefSeq" id="WP_143490351.1">
    <property type="nucleotide sequence ID" value="NZ_VJOY01000029.1"/>
</dbReference>
<feature type="domain" description="Response regulatory" evidence="7">
    <location>
        <begin position="556"/>
        <end position="671"/>
    </location>
</feature>
<evidence type="ECO:0000256" key="5">
    <source>
        <dbReference type="PROSITE-ProRule" id="PRU00169"/>
    </source>
</evidence>
<dbReference type="SMART" id="SM00448">
    <property type="entry name" value="REC"/>
    <property type="match status" value="1"/>
</dbReference>
<dbReference type="InterPro" id="IPR003661">
    <property type="entry name" value="HisK_dim/P_dom"/>
</dbReference>
<dbReference type="Pfam" id="PF02518">
    <property type="entry name" value="HATPase_c"/>
    <property type="match status" value="1"/>
</dbReference>
<evidence type="ECO:0000313" key="10">
    <source>
        <dbReference type="Proteomes" id="UP000315235"/>
    </source>
</evidence>
<dbReference type="Pfam" id="PF08448">
    <property type="entry name" value="PAS_4"/>
    <property type="match status" value="1"/>
</dbReference>
<protein>
    <recommendedName>
        <fullName evidence="2">histidine kinase</fullName>
        <ecNumber evidence="2">2.7.13.3</ecNumber>
    </recommendedName>
</protein>
<sequence>MDEFAFLPAWSGVASTMRRHGWSDSPLGTPDRWPALLRATLATMLNACQPLCLAYGPSRAFFCNDAYLPLLDRPLETVLGQPLAIAWRAQWADLEALVEATYDGRGGSREDMPRRLDRDGLEEDTWWSSHCSPLCDEQGAVAGLYCITQETTARVRALAALHDLNANLERQVEQRTRERDRVWGISRDLYLVCGFDGFLRSANPSWASEMGYAPETLVGRRFDELVHPEDRAATLAEVKRLIRRVSPDDFQVRVRRADGSYRWYSWTCTPEQDLFYASGRDVQRRRELEELLRQSQKMEAIGQLTGGIAHDFNNLLTGISGSLELLQRRLENGQHDNLERYTGIALSATQRAASLTHRLLAFARKQALCLGAVDVNGVVAGMQELLLRTLGEQVQLDCRLAEGTWPANTDANQLESALLNLAINARDAMPDGGRLRIETRNLSLADGFVADLAPGDYVVLSVADSGSGIPAELLDKVFDPFFTTKPIGQGTGLGLPMIYGYAKQSGGHVDIVSEAEHGTTVRLYLPRFGDEPVPAPTAAPAPHAVPGAGPSARGEHVLVVEDDHGIRALLLESLGELGYHVREASDAGSARRLLEGGGPLDLLVTDIGLPSFGGPELAALARRLYPALKVLFITGYTRDGLLEGLVLDGETRLLNKPFALHGLARLLRDLLDGRAS</sequence>
<feature type="domain" description="PAS" evidence="8">
    <location>
        <begin position="196"/>
        <end position="245"/>
    </location>
</feature>
<dbReference type="SUPFAM" id="SSF47384">
    <property type="entry name" value="Homodimeric domain of signal transducing histidine kinase"/>
    <property type="match status" value="1"/>
</dbReference>
<dbReference type="CDD" id="cd00130">
    <property type="entry name" value="PAS"/>
    <property type="match status" value="1"/>
</dbReference>
<dbReference type="OrthoDB" id="9770473at2"/>
<dbReference type="AlphaFoldDB" id="A0A553GTK7"/>
<dbReference type="InterPro" id="IPR000014">
    <property type="entry name" value="PAS"/>
</dbReference>
<keyword evidence="10" id="KW-1185">Reference proteome</keyword>